<dbReference type="AlphaFoldDB" id="A0A0C9XBE7"/>
<keyword evidence="4 7" id="KW-0812">Transmembrane</keyword>
<feature type="transmembrane region" description="Helical" evidence="7">
    <location>
        <begin position="632"/>
        <end position="659"/>
    </location>
</feature>
<evidence type="ECO:0000256" key="1">
    <source>
        <dbReference type="ARBA" id="ARBA00004141"/>
    </source>
</evidence>
<dbReference type="STRING" id="1095629.A0A0C9XBE7"/>
<keyword evidence="3" id="KW-0813">Transport</keyword>
<dbReference type="PANTHER" id="PTHR31645:SF3">
    <property type="entry name" value="OLIGOPEPTIDE TRANSPORTER"/>
    <property type="match status" value="1"/>
</dbReference>
<dbReference type="NCBIfam" id="TIGR00728">
    <property type="entry name" value="OPT_sfam"/>
    <property type="match status" value="1"/>
</dbReference>
<feature type="transmembrane region" description="Helical" evidence="7">
    <location>
        <begin position="671"/>
        <end position="696"/>
    </location>
</feature>
<dbReference type="Proteomes" id="UP000054477">
    <property type="component" value="Unassembled WGS sequence"/>
</dbReference>
<sequence>MVPLRSRRLLTTTTCTFHHPCSLLSLFLTFERRSRPFPIDPAYEEETHQLTFRAVFVGCFLGAVVGASNIYLGLKTGFTFGPQLFGAIFGFAILKLIARIIPESGILGRFLGGPFGPKENCTVQSAATAAGGLGIIYVSGVPAMYRLGLLSTLPQQDVGKLIALTVCAGFFGVFFVIPLRKYYIVHQKLTFPTPAATAYTIRSLHSGKTGAIAAKKKSMALMISFAIIFVYKVMAGYAPGVIFDWHIGWTLYRLGFTSMISLENYGWFIEFTPAFFGAGMLSGLNASWSFFGGSVLAWGIISPSIVKNGLAFGSPISDEFPLISYFAMSFSDPDKYVTHPSPRYWLLWPGVFMMLLYSFADVMLSLGPIIKVIRSDMSRTGMKGTKFNPIAWFRQRNEIDPEDEDQTPVEDRIPALWWTTGLAASTVMSVAILATKFNMNVGEAILALILGFIFSFMAVQSSGHTDVNPVSTVAKASQLIFGGIGKGSGVPINSAKMLNLVGGVVAGGSAAQSSDMTGDLKTGYLLRAKPKNQFIAQLAGSVVAVFLTTGLFILFTKASPCILYPPDDGICTYGAPSVSAWAAVAVAVTSPKLPIPASSGYTAIALGVFSMISLAVKHFFIPKKYWNWFPNWNAVGLAFVVPQVYYSIAMAIGSVFNYIWLLRSPGTFDMYMFAISAGLLAGEGLGGVFQALLAVAGVDGSVHGTSIGCPGFVFCG</sequence>
<reference evidence="8 9" key="1">
    <citation type="submission" date="2014-04" db="EMBL/GenBank/DDBJ databases">
        <authorList>
            <consortium name="DOE Joint Genome Institute"/>
            <person name="Kuo A."/>
            <person name="Kohler A."/>
            <person name="Nagy L.G."/>
            <person name="Floudas D."/>
            <person name="Copeland A."/>
            <person name="Barry K.W."/>
            <person name="Cichocki N."/>
            <person name="Veneault-Fourrey C."/>
            <person name="LaButti K."/>
            <person name="Lindquist E.A."/>
            <person name="Lipzen A."/>
            <person name="Lundell T."/>
            <person name="Morin E."/>
            <person name="Murat C."/>
            <person name="Sun H."/>
            <person name="Tunlid A."/>
            <person name="Henrissat B."/>
            <person name="Grigoriev I.V."/>
            <person name="Hibbett D.S."/>
            <person name="Martin F."/>
            <person name="Nordberg H.P."/>
            <person name="Cantor M.N."/>
            <person name="Hua S.X."/>
        </authorList>
    </citation>
    <scope>NUCLEOTIDE SEQUENCE [LARGE SCALE GENOMIC DNA]</scope>
    <source>
        <strain evidence="8 9">LaAM-08-1</strain>
    </source>
</reference>
<feature type="transmembrane region" description="Helical" evidence="7">
    <location>
        <begin position="80"/>
        <end position="101"/>
    </location>
</feature>
<dbReference type="Pfam" id="PF03169">
    <property type="entry name" value="OPT"/>
    <property type="match status" value="1"/>
</dbReference>
<feature type="transmembrane region" description="Helical" evidence="7">
    <location>
        <begin position="54"/>
        <end position="74"/>
    </location>
</feature>
<feature type="transmembrane region" description="Helical" evidence="7">
    <location>
        <begin position="441"/>
        <end position="459"/>
    </location>
</feature>
<protein>
    <recommendedName>
        <fullName evidence="10">Oligopeptide transporter</fullName>
    </recommendedName>
</protein>
<evidence type="ECO:0000256" key="3">
    <source>
        <dbReference type="ARBA" id="ARBA00022448"/>
    </source>
</evidence>
<evidence type="ECO:0000256" key="2">
    <source>
        <dbReference type="ARBA" id="ARBA00008807"/>
    </source>
</evidence>
<dbReference type="GO" id="GO:0035673">
    <property type="term" value="F:oligopeptide transmembrane transporter activity"/>
    <property type="evidence" value="ECO:0007669"/>
    <property type="project" value="InterPro"/>
</dbReference>
<comment type="subcellular location">
    <subcellularLocation>
        <location evidence="1">Membrane</location>
        <topology evidence="1">Multi-pass membrane protein</topology>
    </subcellularLocation>
</comment>
<feature type="transmembrane region" description="Helical" evidence="7">
    <location>
        <begin position="275"/>
        <end position="301"/>
    </location>
</feature>
<reference evidence="9" key="2">
    <citation type="submission" date="2015-01" db="EMBL/GenBank/DDBJ databases">
        <title>Evolutionary Origins and Diversification of the Mycorrhizal Mutualists.</title>
        <authorList>
            <consortium name="DOE Joint Genome Institute"/>
            <consortium name="Mycorrhizal Genomics Consortium"/>
            <person name="Kohler A."/>
            <person name="Kuo A."/>
            <person name="Nagy L.G."/>
            <person name="Floudas D."/>
            <person name="Copeland A."/>
            <person name="Barry K.W."/>
            <person name="Cichocki N."/>
            <person name="Veneault-Fourrey C."/>
            <person name="LaButti K."/>
            <person name="Lindquist E.A."/>
            <person name="Lipzen A."/>
            <person name="Lundell T."/>
            <person name="Morin E."/>
            <person name="Murat C."/>
            <person name="Riley R."/>
            <person name="Ohm R."/>
            <person name="Sun H."/>
            <person name="Tunlid A."/>
            <person name="Henrissat B."/>
            <person name="Grigoriev I.V."/>
            <person name="Hibbett D.S."/>
            <person name="Martin F."/>
        </authorList>
    </citation>
    <scope>NUCLEOTIDE SEQUENCE [LARGE SCALE GENOMIC DNA]</scope>
    <source>
        <strain evidence="9">LaAM-08-1</strain>
    </source>
</reference>
<dbReference type="InterPro" id="IPR004813">
    <property type="entry name" value="OPT"/>
</dbReference>
<dbReference type="HOGENOM" id="CLU_010539_1_0_1"/>
<evidence type="ECO:0000256" key="5">
    <source>
        <dbReference type="ARBA" id="ARBA00022989"/>
    </source>
</evidence>
<dbReference type="OrthoDB" id="77405at2759"/>
<feature type="transmembrane region" description="Helical" evidence="7">
    <location>
        <begin position="161"/>
        <end position="179"/>
    </location>
</feature>
<feature type="transmembrane region" description="Helical" evidence="7">
    <location>
        <begin position="218"/>
        <end position="238"/>
    </location>
</feature>
<feature type="transmembrane region" description="Helical" evidence="7">
    <location>
        <begin position="345"/>
        <end position="373"/>
    </location>
</feature>
<name>A0A0C9XBE7_9AGAR</name>
<feature type="transmembrane region" description="Helical" evidence="7">
    <location>
        <begin position="534"/>
        <end position="555"/>
    </location>
</feature>
<organism evidence="8 9">
    <name type="scientific">Laccaria amethystina LaAM-08-1</name>
    <dbReference type="NCBI Taxonomy" id="1095629"/>
    <lineage>
        <taxon>Eukaryota</taxon>
        <taxon>Fungi</taxon>
        <taxon>Dikarya</taxon>
        <taxon>Basidiomycota</taxon>
        <taxon>Agaricomycotina</taxon>
        <taxon>Agaricomycetes</taxon>
        <taxon>Agaricomycetidae</taxon>
        <taxon>Agaricales</taxon>
        <taxon>Agaricineae</taxon>
        <taxon>Hydnangiaceae</taxon>
        <taxon>Laccaria</taxon>
    </lineage>
</organism>
<evidence type="ECO:0000256" key="7">
    <source>
        <dbReference type="SAM" id="Phobius"/>
    </source>
</evidence>
<evidence type="ECO:0000256" key="6">
    <source>
        <dbReference type="ARBA" id="ARBA00023136"/>
    </source>
</evidence>
<feature type="transmembrane region" description="Helical" evidence="7">
    <location>
        <begin position="600"/>
        <end position="620"/>
    </location>
</feature>
<keyword evidence="6 7" id="KW-0472">Membrane</keyword>
<keyword evidence="9" id="KW-1185">Reference proteome</keyword>
<proteinExistence type="inferred from homology"/>
<accession>A0A0C9XBE7</accession>
<dbReference type="GO" id="GO:0000329">
    <property type="term" value="C:fungal-type vacuole membrane"/>
    <property type="evidence" value="ECO:0007669"/>
    <property type="project" value="TreeGrafter"/>
</dbReference>
<comment type="similarity">
    <text evidence="2">Belongs to the oligopeptide OPT transporter family.</text>
</comment>
<dbReference type="PANTHER" id="PTHR31645">
    <property type="entry name" value="OLIGOPEPTIDE TRANSPORTER YGL114W-RELATED"/>
    <property type="match status" value="1"/>
</dbReference>
<evidence type="ECO:0000256" key="4">
    <source>
        <dbReference type="ARBA" id="ARBA00022692"/>
    </source>
</evidence>
<gene>
    <name evidence="8" type="ORF">K443DRAFT_626557</name>
</gene>
<feature type="transmembrane region" description="Helical" evidence="7">
    <location>
        <begin position="121"/>
        <end position="141"/>
    </location>
</feature>
<evidence type="ECO:0000313" key="8">
    <source>
        <dbReference type="EMBL" id="KIJ98818.1"/>
    </source>
</evidence>
<keyword evidence="5 7" id="KW-1133">Transmembrane helix</keyword>
<evidence type="ECO:0000313" key="9">
    <source>
        <dbReference type="Proteomes" id="UP000054477"/>
    </source>
</evidence>
<dbReference type="InterPro" id="IPR045035">
    <property type="entry name" value="YSL-like"/>
</dbReference>
<dbReference type="EMBL" id="KN838661">
    <property type="protein sequence ID" value="KIJ98818.1"/>
    <property type="molecule type" value="Genomic_DNA"/>
</dbReference>
<evidence type="ECO:0008006" key="10">
    <source>
        <dbReference type="Google" id="ProtNLM"/>
    </source>
</evidence>